<feature type="signal peptide" evidence="1">
    <location>
        <begin position="1"/>
        <end position="22"/>
    </location>
</feature>
<organism evidence="3 4">
    <name type="scientific">Mucilaginibacter oryzae</name>
    <dbReference type="NCBI Taxonomy" id="468058"/>
    <lineage>
        <taxon>Bacteria</taxon>
        <taxon>Pseudomonadati</taxon>
        <taxon>Bacteroidota</taxon>
        <taxon>Sphingobacteriia</taxon>
        <taxon>Sphingobacteriales</taxon>
        <taxon>Sphingobacteriaceae</taxon>
        <taxon>Mucilaginibacter</taxon>
    </lineage>
</organism>
<feature type="chain" id="PRO_5016341492" evidence="1">
    <location>
        <begin position="23"/>
        <end position="324"/>
    </location>
</feature>
<accession>A0A316HFQ5</accession>
<dbReference type="AlphaFoldDB" id="A0A316HFQ5"/>
<keyword evidence="1" id="KW-0732">Signal</keyword>
<dbReference type="SMART" id="SM00245">
    <property type="entry name" value="TSPc"/>
    <property type="match status" value="1"/>
</dbReference>
<evidence type="ECO:0000313" key="3">
    <source>
        <dbReference type="EMBL" id="PWK77065.1"/>
    </source>
</evidence>
<dbReference type="PANTHER" id="PTHR32060">
    <property type="entry name" value="TAIL-SPECIFIC PROTEASE"/>
    <property type="match status" value="1"/>
</dbReference>
<dbReference type="Pfam" id="PF03572">
    <property type="entry name" value="Peptidase_S41"/>
    <property type="match status" value="1"/>
</dbReference>
<dbReference type="CDD" id="cd06567">
    <property type="entry name" value="Peptidase_S41"/>
    <property type="match status" value="1"/>
</dbReference>
<dbReference type="GO" id="GO:0030288">
    <property type="term" value="C:outer membrane-bounded periplasmic space"/>
    <property type="evidence" value="ECO:0007669"/>
    <property type="project" value="TreeGrafter"/>
</dbReference>
<dbReference type="PANTHER" id="PTHR32060:SF30">
    <property type="entry name" value="CARBOXY-TERMINAL PROCESSING PROTEASE CTPA"/>
    <property type="match status" value="1"/>
</dbReference>
<protein>
    <submittedName>
        <fullName evidence="3">Peptidase S41-like protein</fullName>
    </submittedName>
</protein>
<name>A0A316HFQ5_9SPHI</name>
<dbReference type="RefSeq" id="WP_109608500.1">
    <property type="nucleotide sequence ID" value="NZ_QGHA01000005.1"/>
</dbReference>
<dbReference type="GO" id="GO:0006508">
    <property type="term" value="P:proteolysis"/>
    <property type="evidence" value="ECO:0007669"/>
    <property type="project" value="InterPro"/>
</dbReference>
<sequence length="324" mass="36150">MKYKKLLLAFIATIIFCGIAKAQESRAGKETRKLIREIKKVIYKESLVKDLIRRQELDQELAGLNYTGDHLQDKQKVFEVFTGALRKAGDLHSLFLSARVLSAIDQEHEQAALPSGAYLGDHVGYLKIPSCMTFDSQKDLQFANTLIEKITALVENGTESWIIDLRDNRGGNRWPMLAGLAPIIGEGLVGYNYNPAKGKFIPLNITNGQINYSTLQTQKYIVRNPHKKIAVLLGHQTGSSGEMLAIALLGFPRTASFGEQTAGYTTVNTTYSFSDGSQLFLATDYAADRTKKIYQNGIKPNFNPDKALKEPETIAFVKRWLLNE</sequence>
<dbReference type="GO" id="GO:0008236">
    <property type="term" value="F:serine-type peptidase activity"/>
    <property type="evidence" value="ECO:0007669"/>
    <property type="project" value="InterPro"/>
</dbReference>
<dbReference type="GO" id="GO:0007165">
    <property type="term" value="P:signal transduction"/>
    <property type="evidence" value="ECO:0007669"/>
    <property type="project" value="TreeGrafter"/>
</dbReference>
<gene>
    <name evidence="3" type="ORF">LX99_02875</name>
</gene>
<evidence type="ECO:0000256" key="1">
    <source>
        <dbReference type="SAM" id="SignalP"/>
    </source>
</evidence>
<dbReference type="EMBL" id="QGHA01000005">
    <property type="protein sequence ID" value="PWK77065.1"/>
    <property type="molecule type" value="Genomic_DNA"/>
</dbReference>
<feature type="domain" description="Tail specific protease" evidence="2">
    <location>
        <begin position="97"/>
        <end position="305"/>
    </location>
</feature>
<keyword evidence="4" id="KW-1185">Reference proteome</keyword>
<dbReference type="SUPFAM" id="SSF52096">
    <property type="entry name" value="ClpP/crotonase"/>
    <property type="match status" value="1"/>
</dbReference>
<evidence type="ECO:0000313" key="4">
    <source>
        <dbReference type="Proteomes" id="UP000245678"/>
    </source>
</evidence>
<comment type="caution">
    <text evidence="3">The sequence shown here is derived from an EMBL/GenBank/DDBJ whole genome shotgun (WGS) entry which is preliminary data.</text>
</comment>
<dbReference type="InterPro" id="IPR005151">
    <property type="entry name" value="Tail-specific_protease"/>
</dbReference>
<evidence type="ECO:0000259" key="2">
    <source>
        <dbReference type="SMART" id="SM00245"/>
    </source>
</evidence>
<proteinExistence type="predicted"/>
<dbReference type="GO" id="GO:0004175">
    <property type="term" value="F:endopeptidase activity"/>
    <property type="evidence" value="ECO:0007669"/>
    <property type="project" value="TreeGrafter"/>
</dbReference>
<dbReference type="InterPro" id="IPR029045">
    <property type="entry name" value="ClpP/crotonase-like_dom_sf"/>
</dbReference>
<dbReference type="Proteomes" id="UP000245678">
    <property type="component" value="Unassembled WGS sequence"/>
</dbReference>
<dbReference type="Gene3D" id="3.90.226.10">
    <property type="entry name" value="2-enoyl-CoA Hydratase, Chain A, domain 1"/>
    <property type="match status" value="1"/>
</dbReference>
<reference evidence="3 4" key="1">
    <citation type="submission" date="2018-05" db="EMBL/GenBank/DDBJ databases">
        <title>Genomic Encyclopedia of Archaeal and Bacterial Type Strains, Phase II (KMG-II): from individual species to whole genera.</title>
        <authorList>
            <person name="Goeker M."/>
        </authorList>
    </citation>
    <scope>NUCLEOTIDE SEQUENCE [LARGE SCALE GENOMIC DNA]</scope>
    <source>
        <strain evidence="3 4">DSM 19975</strain>
    </source>
</reference>